<dbReference type="PROSITE" id="PS51192">
    <property type="entry name" value="HELICASE_ATP_BIND_1"/>
    <property type="match status" value="1"/>
</dbReference>
<evidence type="ECO:0000256" key="9">
    <source>
        <dbReference type="ARBA" id="ARBA00047984"/>
    </source>
</evidence>
<dbReference type="SUPFAM" id="SSF52540">
    <property type="entry name" value="P-loop containing nucleoside triphosphate hydrolases"/>
    <property type="match status" value="1"/>
</dbReference>
<feature type="compositionally biased region" description="Basic and acidic residues" evidence="12">
    <location>
        <begin position="72"/>
        <end position="81"/>
    </location>
</feature>
<evidence type="ECO:0000256" key="7">
    <source>
        <dbReference type="ARBA" id="ARBA00022917"/>
    </source>
</evidence>
<evidence type="ECO:0000256" key="4">
    <source>
        <dbReference type="ARBA" id="ARBA00022806"/>
    </source>
</evidence>
<accession>A0A099NTM2</accession>
<dbReference type="eggNOG" id="KOG0335">
    <property type="taxonomic scope" value="Eukaryota"/>
</dbReference>
<comment type="similarity">
    <text evidence="8">Belongs to the DEAD box helicase family. DDX3/DED1 subfamily.</text>
</comment>
<feature type="non-terminal residue" evidence="15">
    <location>
        <position position="370"/>
    </location>
</feature>
<keyword evidence="5 11" id="KW-0067">ATP-binding</keyword>
<sequence length="370" mass="40297">MAYVPPHRKGVPPIDGAPASPSSGFGSRKTSGYGSRSNSGYGSRSNSGYGSRNGSGYGGRSGGFGGNSPRQQRGEGKWVDGVHVPAERDAALELSLYGEEGDSKFQSSGINFDNYDDIPVEATGENVPEPVNEFTSPPIDPLLLENIKLARFTKPTPVQKYSIPIVSSGRDLMACAQTGSGKTGGFLFPVLSESFKNGPAPIPEESNRFSRGKAYPTALVLAPTRELASQIYEESKKFIYRSWVKSCVAYGGADIGQQIRNLSRGCDLLVATPGRLNDLLERGKISLKNIKYFVLDEADRMLDMGFENQIRYIVEDCDMPPAEERQSLLFSATFPKEIQHLARDFLSDYIFLSVGKVGSTSENITQKILY</sequence>
<dbReference type="EMBL" id="JQFK01000105">
    <property type="protein sequence ID" value="KGK36208.1"/>
    <property type="molecule type" value="Genomic_DNA"/>
</dbReference>
<reference evidence="16" key="1">
    <citation type="journal article" date="2014" name="Microb. Cell Fact.">
        <title>Exploiting Issatchenkia orientalis SD108 for succinic acid production.</title>
        <authorList>
            <person name="Xiao H."/>
            <person name="Shao Z."/>
            <person name="Jiang Y."/>
            <person name="Dole S."/>
            <person name="Zhao H."/>
        </authorList>
    </citation>
    <scope>NUCLEOTIDE SEQUENCE [LARGE SCALE GENOMIC DNA]</scope>
    <source>
        <strain evidence="16">SD108</strain>
    </source>
</reference>
<dbReference type="GO" id="GO:0003724">
    <property type="term" value="F:RNA helicase activity"/>
    <property type="evidence" value="ECO:0007669"/>
    <property type="project" value="UniProtKB-EC"/>
</dbReference>
<dbReference type="InterPro" id="IPR011545">
    <property type="entry name" value="DEAD/DEAH_box_helicase_dom"/>
</dbReference>
<evidence type="ECO:0000256" key="10">
    <source>
        <dbReference type="PROSITE-ProRule" id="PRU00552"/>
    </source>
</evidence>
<comment type="caution">
    <text evidence="15">The sequence shown here is derived from an EMBL/GenBank/DDBJ whole genome shotgun (WGS) entry which is preliminary data.</text>
</comment>
<dbReference type="GO" id="GO:0051880">
    <property type="term" value="F:G-quadruplex DNA binding"/>
    <property type="evidence" value="ECO:0007669"/>
    <property type="project" value="EnsemblFungi"/>
</dbReference>
<dbReference type="VEuPathDB" id="FungiDB:C5L36_0D05020"/>
<evidence type="ECO:0000256" key="3">
    <source>
        <dbReference type="ARBA" id="ARBA00022801"/>
    </source>
</evidence>
<dbReference type="InterPro" id="IPR014001">
    <property type="entry name" value="Helicase_ATP-bd"/>
</dbReference>
<evidence type="ECO:0000256" key="2">
    <source>
        <dbReference type="ARBA" id="ARBA00022741"/>
    </source>
</evidence>
<dbReference type="GO" id="GO:0000390">
    <property type="term" value="P:spliceosomal complex disassembly"/>
    <property type="evidence" value="ECO:0007669"/>
    <property type="project" value="EnsemblFungi"/>
</dbReference>
<dbReference type="PANTHER" id="PTHR47958">
    <property type="entry name" value="ATP-DEPENDENT RNA HELICASE DBP3"/>
    <property type="match status" value="1"/>
</dbReference>
<dbReference type="GO" id="GO:0031370">
    <property type="term" value="F:eukaryotic initiation factor 4G binding"/>
    <property type="evidence" value="ECO:0007669"/>
    <property type="project" value="EnsemblFungi"/>
</dbReference>
<dbReference type="Proteomes" id="UP000029867">
    <property type="component" value="Unassembled WGS sequence"/>
</dbReference>
<feature type="region of interest" description="Disordered" evidence="12">
    <location>
        <begin position="1"/>
        <end position="81"/>
    </location>
</feature>
<dbReference type="InterPro" id="IPR044763">
    <property type="entry name" value="Ded1/Dbp1_DEADc"/>
</dbReference>
<dbReference type="InterPro" id="IPR000629">
    <property type="entry name" value="RNA-helicase_DEAD-box_CS"/>
</dbReference>
<dbReference type="SMART" id="SM00487">
    <property type="entry name" value="DEXDc"/>
    <property type="match status" value="1"/>
</dbReference>
<evidence type="ECO:0000256" key="1">
    <source>
        <dbReference type="ARBA" id="ARBA00022540"/>
    </source>
</evidence>
<dbReference type="Pfam" id="PF00270">
    <property type="entry name" value="DEAD"/>
    <property type="match status" value="1"/>
</dbReference>
<organism evidence="15 16">
    <name type="scientific">Pichia kudriavzevii</name>
    <name type="common">Yeast</name>
    <name type="synonym">Issatchenkia orientalis</name>
    <dbReference type="NCBI Taxonomy" id="4909"/>
    <lineage>
        <taxon>Eukaryota</taxon>
        <taxon>Fungi</taxon>
        <taxon>Dikarya</taxon>
        <taxon>Ascomycota</taxon>
        <taxon>Saccharomycotina</taxon>
        <taxon>Pichiomycetes</taxon>
        <taxon>Pichiales</taxon>
        <taxon>Pichiaceae</taxon>
        <taxon>Pichia</taxon>
    </lineage>
</organism>
<keyword evidence="3 11" id="KW-0378">Hydrolase</keyword>
<gene>
    <name evidence="15" type="ORF">JL09_g4641</name>
</gene>
<dbReference type="GO" id="GO:0003729">
    <property type="term" value="F:mRNA binding"/>
    <property type="evidence" value="ECO:0007669"/>
    <property type="project" value="EnsemblFungi"/>
</dbReference>
<evidence type="ECO:0000256" key="11">
    <source>
        <dbReference type="RuleBase" id="RU000492"/>
    </source>
</evidence>
<evidence type="ECO:0000256" key="12">
    <source>
        <dbReference type="SAM" id="MobiDB-lite"/>
    </source>
</evidence>
<proteinExistence type="inferred from homology"/>
<dbReference type="InterPro" id="IPR014014">
    <property type="entry name" value="RNA_helicase_DEAD_Q_motif"/>
</dbReference>
<evidence type="ECO:0000256" key="5">
    <source>
        <dbReference type="ARBA" id="ARBA00022840"/>
    </source>
</evidence>
<evidence type="ECO:0000259" key="14">
    <source>
        <dbReference type="PROSITE" id="PS51195"/>
    </source>
</evidence>
<keyword evidence="4 11" id="KW-0347">Helicase</keyword>
<dbReference type="InterPro" id="IPR027417">
    <property type="entry name" value="P-loop_NTPase"/>
</dbReference>
<dbReference type="GO" id="GO:0010494">
    <property type="term" value="C:cytoplasmic stress granule"/>
    <property type="evidence" value="ECO:0007669"/>
    <property type="project" value="EnsemblFungi"/>
</dbReference>
<dbReference type="GO" id="GO:0002151">
    <property type="term" value="F:G-quadruplex RNA binding"/>
    <property type="evidence" value="ECO:0007669"/>
    <property type="project" value="EnsemblFungi"/>
</dbReference>
<name>A0A099NTM2_PICKU</name>
<feature type="domain" description="DEAD-box RNA helicase Q" evidence="14">
    <location>
        <begin position="132"/>
        <end position="160"/>
    </location>
</feature>
<dbReference type="AlphaFoldDB" id="A0A099NTM2"/>
<feature type="compositionally biased region" description="Low complexity" evidence="12">
    <location>
        <begin position="16"/>
        <end position="50"/>
    </location>
</feature>
<feature type="domain" description="Helicase ATP-binding" evidence="13">
    <location>
        <begin position="163"/>
        <end position="352"/>
    </location>
</feature>
<dbReference type="GO" id="GO:0033592">
    <property type="term" value="F:RNA strand annealing activity"/>
    <property type="evidence" value="ECO:0007669"/>
    <property type="project" value="EnsemblFungi"/>
</dbReference>
<dbReference type="FunFam" id="3.40.50.300:FF:000160">
    <property type="entry name" value="ATP-dependent RNA helicase DDX3X"/>
    <property type="match status" value="1"/>
</dbReference>
<dbReference type="GO" id="GO:0005634">
    <property type="term" value="C:nucleus"/>
    <property type="evidence" value="ECO:0007669"/>
    <property type="project" value="EnsemblFungi"/>
</dbReference>
<evidence type="ECO:0000259" key="13">
    <source>
        <dbReference type="PROSITE" id="PS51192"/>
    </source>
</evidence>
<feature type="short sequence motif" description="Q motif" evidence="10">
    <location>
        <begin position="132"/>
        <end position="160"/>
    </location>
</feature>
<feature type="compositionally biased region" description="Gly residues" evidence="12">
    <location>
        <begin position="51"/>
        <end position="66"/>
    </location>
</feature>
<evidence type="ECO:0000313" key="15">
    <source>
        <dbReference type="EMBL" id="KGK36208.1"/>
    </source>
</evidence>
<evidence type="ECO:0000256" key="8">
    <source>
        <dbReference type="ARBA" id="ARBA00024358"/>
    </source>
</evidence>
<evidence type="ECO:0000313" key="16">
    <source>
        <dbReference type="Proteomes" id="UP000029867"/>
    </source>
</evidence>
<feature type="compositionally biased region" description="Basic residues" evidence="12">
    <location>
        <begin position="1"/>
        <end position="10"/>
    </location>
</feature>
<keyword evidence="1" id="KW-0396">Initiation factor</keyword>
<protein>
    <recommendedName>
        <fullName evidence="17">ATP-dependent RNA helicase DED1</fullName>
    </recommendedName>
</protein>
<comment type="catalytic activity">
    <reaction evidence="9">
        <text>ATP + H2O = ADP + phosphate + H(+)</text>
        <dbReference type="Rhea" id="RHEA:13065"/>
        <dbReference type="ChEBI" id="CHEBI:15377"/>
        <dbReference type="ChEBI" id="CHEBI:15378"/>
        <dbReference type="ChEBI" id="CHEBI:30616"/>
        <dbReference type="ChEBI" id="CHEBI:43474"/>
        <dbReference type="ChEBI" id="CHEBI:456216"/>
        <dbReference type="EC" id="3.6.4.13"/>
    </reaction>
</comment>
<evidence type="ECO:0008006" key="17">
    <source>
        <dbReference type="Google" id="ProtNLM"/>
    </source>
</evidence>
<keyword evidence="2 11" id="KW-0547">Nucleotide-binding</keyword>
<keyword evidence="6" id="KW-0694">RNA-binding</keyword>
<dbReference type="Gene3D" id="3.40.50.300">
    <property type="entry name" value="P-loop containing nucleotide triphosphate hydrolases"/>
    <property type="match status" value="1"/>
</dbReference>
<keyword evidence="7" id="KW-0648">Protein biosynthesis</keyword>
<dbReference type="PROSITE" id="PS51195">
    <property type="entry name" value="Q_MOTIF"/>
    <property type="match status" value="1"/>
</dbReference>
<dbReference type="HOGENOM" id="CLU_003041_16_3_1"/>
<dbReference type="GO" id="GO:1901195">
    <property type="term" value="P:positive regulation of formation of translation preinitiation complex"/>
    <property type="evidence" value="ECO:0007669"/>
    <property type="project" value="EnsemblFungi"/>
</dbReference>
<evidence type="ECO:0000256" key="6">
    <source>
        <dbReference type="ARBA" id="ARBA00022884"/>
    </source>
</evidence>
<dbReference type="GO" id="GO:0016787">
    <property type="term" value="F:hydrolase activity"/>
    <property type="evidence" value="ECO:0007669"/>
    <property type="project" value="UniProtKB-KW"/>
</dbReference>
<dbReference type="GO" id="GO:0003743">
    <property type="term" value="F:translation initiation factor activity"/>
    <property type="evidence" value="ECO:0007669"/>
    <property type="project" value="UniProtKB-KW"/>
</dbReference>
<dbReference type="PROSITE" id="PS00039">
    <property type="entry name" value="DEAD_ATP_HELICASE"/>
    <property type="match status" value="1"/>
</dbReference>
<dbReference type="CDD" id="cd17967">
    <property type="entry name" value="DEADc_DDX3_DDX4"/>
    <property type="match status" value="1"/>
</dbReference>
<dbReference type="GO" id="GO:0005524">
    <property type="term" value="F:ATP binding"/>
    <property type="evidence" value="ECO:0007669"/>
    <property type="project" value="UniProtKB-KW"/>
</dbReference>